<gene>
    <name evidence="2" type="ORF">CTEN210_07551</name>
</gene>
<protein>
    <submittedName>
        <fullName evidence="2">Uncharacterized protein</fullName>
    </submittedName>
</protein>
<name>A0AAD3CUD7_9STRA</name>
<evidence type="ECO:0000313" key="2">
    <source>
        <dbReference type="EMBL" id="GFH51075.1"/>
    </source>
</evidence>
<feature type="region of interest" description="Disordered" evidence="1">
    <location>
        <begin position="30"/>
        <end position="62"/>
    </location>
</feature>
<evidence type="ECO:0000313" key="3">
    <source>
        <dbReference type="Proteomes" id="UP001054902"/>
    </source>
</evidence>
<dbReference type="Proteomes" id="UP001054902">
    <property type="component" value="Unassembled WGS sequence"/>
</dbReference>
<sequence>MPQGEDDTVEICRRIGPGLLEYDVVRRSSVSSDGSAASVVQVSDADSTSHGDCNSSLSSVEFDGELKNSDELNAAAMHDEDAQEDEIEMLVQEVLLDIVSDEEVVYPGQTLTLF</sequence>
<reference evidence="2 3" key="1">
    <citation type="journal article" date="2021" name="Sci. Rep.">
        <title>The genome of the diatom Chaetoceros tenuissimus carries an ancient integrated fragment of an extant virus.</title>
        <authorList>
            <person name="Hongo Y."/>
            <person name="Kimura K."/>
            <person name="Takaki Y."/>
            <person name="Yoshida Y."/>
            <person name="Baba S."/>
            <person name="Kobayashi G."/>
            <person name="Nagasaki K."/>
            <person name="Hano T."/>
            <person name="Tomaru Y."/>
        </authorList>
    </citation>
    <scope>NUCLEOTIDE SEQUENCE [LARGE SCALE GENOMIC DNA]</scope>
    <source>
        <strain evidence="2 3">NIES-3715</strain>
    </source>
</reference>
<accession>A0AAD3CUD7</accession>
<organism evidence="2 3">
    <name type="scientific">Chaetoceros tenuissimus</name>
    <dbReference type="NCBI Taxonomy" id="426638"/>
    <lineage>
        <taxon>Eukaryota</taxon>
        <taxon>Sar</taxon>
        <taxon>Stramenopiles</taxon>
        <taxon>Ochrophyta</taxon>
        <taxon>Bacillariophyta</taxon>
        <taxon>Coscinodiscophyceae</taxon>
        <taxon>Chaetocerotophycidae</taxon>
        <taxon>Chaetocerotales</taxon>
        <taxon>Chaetocerotaceae</taxon>
        <taxon>Chaetoceros</taxon>
    </lineage>
</organism>
<comment type="caution">
    <text evidence="2">The sequence shown here is derived from an EMBL/GenBank/DDBJ whole genome shotgun (WGS) entry which is preliminary data.</text>
</comment>
<dbReference type="EMBL" id="BLLK01000045">
    <property type="protein sequence ID" value="GFH51075.1"/>
    <property type="molecule type" value="Genomic_DNA"/>
</dbReference>
<feature type="compositionally biased region" description="Polar residues" evidence="1">
    <location>
        <begin position="50"/>
        <end position="59"/>
    </location>
</feature>
<keyword evidence="3" id="KW-1185">Reference proteome</keyword>
<feature type="compositionally biased region" description="Low complexity" evidence="1">
    <location>
        <begin position="30"/>
        <end position="48"/>
    </location>
</feature>
<dbReference type="AlphaFoldDB" id="A0AAD3CUD7"/>
<proteinExistence type="predicted"/>
<evidence type="ECO:0000256" key="1">
    <source>
        <dbReference type="SAM" id="MobiDB-lite"/>
    </source>
</evidence>